<comment type="caution">
    <text evidence="3">The sequence shown here is derived from an EMBL/GenBank/DDBJ whole genome shotgun (WGS) entry which is preliminary data.</text>
</comment>
<keyword evidence="1" id="KW-0732">Signal</keyword>
<gene>
    <name evidence="3" type="ORF">GCM10009410_17650</name>
</gene>
<dbReference type="Pfam" id="PF07484">
    <property type="entry name" value="Collar"/>
    <property type="match status" value="1"/>
</dbReference>
<protein>
    <submittedName>
        <fullName evidence="3">Microcystin dependent MdpB family protein</fullName>
    </submittedName>
</protein>
<feature type="signal peptide" evidence="1">
    <location>
        <begin position="1"/>
        <end position="26"/>
    </location>
</feature>
<evidence type="ECO:0000313" key="4">
    <source>
        <dbReference type="Proteomes" id="UP000654004"/>
    </source>
</evidence>
<dbReference type="RefSeq" id="WP_188955377.1">
    <property type="nucleotide sequence ID" value="NZ_BMQW01000004.1"/>
</dbReference>
<accession>A0ABQ2QM80</accession>
<dbReference type="InterPro" id="IPR011083">
    <property type="entry name" value="Phage_tail_collar_dom"/>
</dbReference>
<feature type="chain" id="PRO_5045476510" evidence="1">
    <location>
        <begin position="27"/>
        <end position="197"/>
    </location>
</feature>
<reference evidence="4" key="1">
    <citation type="journal article" date="2019" name="Int. J. Syst. Evol. Microbiol.">
        <title>The Global Catalogue of Microorganisms (GCM) 10K type strain sequencing project: providing services to taxonomists for standard genome sequencing and annotation.</title>
        <authorList>
            <consortium name="The Broad Institute Genomics Platform"/>
            <consortium name="The Broad Institute Genome Sequencing Center for Infectious Disease"/>
            <person name="Wu L."/>
            <person name="Ma J."/>
        </authorList>
    </citation>
    <scope>NUCLEOTIDE SEQUENCE [LARGE SCALE GENOMIC DNA]</scope>
    <source>
        <strain evidence="4">JCM 32305</strain>
    </source>
</reference>
<name>A0ABQ2QM80_9GAMM</name>
<dbReference type="Gene3D" id="3.90.1340.10">
    <property type="entry name" value="Phage tail collar domain"/>
    <property type="match status" value="1"/>
</dbReference>
<feature type="domain" description="Phage tail collar" evidence="2">
    <location>
        <begin position="31"/>
        <end position="87"/>
    </location>
</feature>
<dbReference type="InterPro" id="IPR037053">
    <property type="entry name" value="Phage_tail_collar_dom_sf"/>
</dbReference>
<dbReference type="SUPFAM" id="SSF88874">
    <property type="entry name" value="Receptor-binding domain of short tail fibre protein gp12"/>
    <property type="match status" value="1"/>
</dbReference>
<proteinExistence type="predicted"/>
<evidence type="ECO:0000256" key="1">
    <source>
        <dbReference type="SAM" id="SignalP"/>
    </source>
</evidence>
<dbReference type="EMBL" id="BMQW01000004">
    <property type="protein sequence ID" value="GGP84963.1"/>
    <property type="molecule type" value="Genomic_DNA"/>
</dbReference>
<organism evidence="3 4">
    <name type="scientific">Shewanella ulleungensis</name>
    <dbReference type="NCBI Taxonomy" id="2282699"/>
    <lineage>
        <taxon>Bacteria</taxon>
        <taxon>Pseudomonadati</taxon>
        <taxon>Pseudomonadota</taxon>
        <taxon>Gammaproteobacteria</taxon>
        <taxon>Alteromonadales</taxon>
        <taxon>Shewanellaceae</taxon>
        <taxon>Shewanella</taxon>
    </lineage>
</organism>
<sequence length="197" mass="20826">MKKIYIHLAILVATCSSVSFNTKASADPYIGEIMLVGYNFCPQNWLPADGALLSISNYSALFSLFGTAYGGDGISTFALPDLRGRAPIHRGTGNGLKNYNIGNTGGSEYISITLNNMPMHNHIINSTNQVGDKNGPGGDFLAVASDAGANYHDGPPNRTMDPGMVSNTGGSVPIETRSPYLAMTFCVALTGLYPSRP</sequence>
<evidence type="ECO:0000313" key="3">
    <source>
        <dbReference type="EMBL" id="GGP84963.1"/>
    </source>
</evidence>
<dbReference type="Proteomes" id="UP000654004">
    <property type="component" value="Unassembled WGS sequence"/>
</dbReference>
<keyword evidence="4" id="KW-1185">Reference proteome</keyword>
<evidence type="ECO:0000259" key="2">
    <source>
        <dbReference type="Pfam" id="PF07484"/>
    </source>
</evidence>